<dbReference type="Proteomes" id="UP001497600">
    <property type="component" value="Chromosome H"/>
</dbReference>
<dbReference type="Gene3D" id="1.20.1250.20">
    <property type="entry name" value="MFS general substrate transporter like domains"/>
    <property type="match status" value="1"/>
</dbReference>
<evidence type="ECO:0000256" key="1">
    <source>
        <dbReference type="ARBA" id="ARBA00004141"/>
    </source>
</evidence>
<evidence type="ECO:0000256" key="3">
    <source>
        <dbReference type="ARBA" id="ARBA00022692"/>
    </source>
</evidence>
<feature type="transmembrane region" description="Helical" evidence="7">
    <location>
        <begin position="191"/>
        <end position="211"/>
    </location>
</feature>
<evidence type="ECO:0000256" key="2">
    <source>
        <dbReference type="ARBA" id="ARBA00022448"/>
    </source>
</evidence>
<dbReference type="InterPro" id="IPR036259">
    <property type="entry name" value="MFS_trans_sf"/>
</dbReference>
<name>A0ABP0EMI7_9ASCO</name>
<keyword evidence="3 7" id="KW-0812">Transmembrane</keyword>
<keyword evidence="2" id="KW-0813">Transport</keyword>
<keyword evidence="10" id="KW-1185">Reference proteome</keyword>
<accession>A0ABP0EMI7</accession>
<evidence type="ECO:0000259" key="8">
    <source>
        <dbReference type="PROSITE" id="PS50850"/>
    </source>
</evidence>
<dbReference type="SUPFAM" id="SSF103473">
    <property type="entry name" value="MFS general substrate transporter"/>
    <property type="match status" value="1"/>
</dbReference>
<dbReference type="PANTHER" id="PTHR23502:SF51">
    <property type="entry name" value="QUINIDINE RESISTANCE PROTEIN 1-RELATED"/>
    <property type="match status" value="1"/>
</dbReference>
<sequence length="490" mass="52840">MSESSSRVSSSTLDEGPQEDVDIPPYSIINPTERVFFVVLLSLVGLWSTMSSPIYFPALPVLSQYFKVSEPVMNLSVVAYLLSQGIAPTFSSNFADTIGRRPVILVSLVIFIAACIGLSQTDVYWLLAVLRCVQAAGIAPVIAINSGIGGDITTRAERGGFVGIISGVQLMGNGFGGLIGSGLMASFDWRAIFIFLAIGGGCTLIVASVFLPETKRSIVGNCSIMPAKLINRSPILNAPFIKKRLTNDYRTLDKAESLDLLAPFRILIKRSVVFTLFACGLQFAAWTMVLTSISTVLEKEYHYSILHVGLIYLPQGIACLVASIITGRFLNWYYCQKKSAYDKKYASIDPSERPPFNIYRTRLDVLLPGAIIMTSGLLIFGWCLEYKQHIISIIISSCMISFSASSFMAAGTTMLVDLYPGKGSTSTSCLNLVRCSLAAVGTGVLSNLTSAMGVGGCYTLMAGFCAIAYILLVVVVLYSGTPTDTKIDKS</sequence>
<feature type="transmembrane region" description="Helical" evidence="7">
    <location>
        <begin position="390"/>
        <end position="416"/>
    </location>
</feature>
<feature type="transmembrane region" description="Helical" evidence="7">
    <location>
        <begin position="125"/>
        <end position="148"/>
    </location>
</feature>
<keyword evidence="4 7" id="KW-1133">Transmembrane helix</keyword>
<evidence type="ECO:0000256" key="4">
    <source>
        <dbReference type="ARBA" id="ARBA00022989"/>
    </source>
</evidence>
<feature type="transmembrane region" description="Helical" evidence="7">
    <location>
        <begin position="272"/>
        <end position="297"/>
    </location>
</feature>
<dbReference type="InterPro" id="IPR020846">
    <property type="entry name" value="MFS_dom"/>
</dbReference>
<gene>
    <name evidence="9" type="primary">QDR</name>
    <name evidence="9" type="ORF">CAAN4_H06128</name>
</gene>
<dbReference type="Pfam" id="PF07690">
    <property type="entry name" value="MFS_1"/>
    <property type="match status" value="1"/>
</dbReference>
<feature type="transmembrane region" description="Helical" evidence="7">
    <location>
        <begin position="428"/>
        <end position="446"/>
    </location>
</feature>
<dbReference type="InterPro" id="IPR011701">
    <property type="entry name" value="MFS"/>
</dbReference>
<keyword evidence="5 7" id="KW-0472">Membrane</keyword>
<comment type="similarity">
    <text evidence="6">Belongs to the major facilitator superfamily. CAR1 family.</text>
</comment>
<evidence type="ECO:0000256" key="5">
    <source>
        <dbReference type="ARBA" id="ARBA00023136"/>
    </source>
</evidence>
<feature type="domain" description="Major facilitator superfamily (MFS) profile" evidence="8">
    <location>
        <begin position="37"/>
        <end position="480"/>
    </location>
</feature>
<feature type="transmembrane region" description="Helical" evidence="7">
    <location>
        <begin position="71"/>
        <end position="90"/>
    </location>
</feature>
<feature type="transmembrane region" description="Helical" evidence="7">
    <location>
        <begin position="102"/>
        <end position="119"/>
    </location>
</feature>
<feature type="transmembrane region" description="Helical" evidence="7">
    <location>
        <begin position="35"/>
        <end position="56"/>
    </location>
</feature>
<dbReference type="EMBL" id="OZ004260">
    <property type="protein sequence ID" value="CAK7920749.1"/>
    <property type="molecule type" value="Genomic_DNA"/>
</dbReference>
<evidence type="ECO:0000256" key="7">
    <source>
        <dbReference type="SAM" id="Phobius"/>
    </source>
</evidence>
<evidence type="ECO:0000256" key="6">
    <source>
        <dbReference type="ARBA" id="ARBA00038347"/>
    </source>
</evidence>
<dbReference type="PANTHER" id="PTHR23502">
    <property type="entry name" value="MAJOR FACILITATOR SUPERFAMILY"/>
    <property type="match status" value="1"/>
</dbReference>
<dbReference type="PROSITE" id="PS50850">
    <property type="entry name" value="MFS"/>
    <property type="match status" value="1"/>
</dbReference>
<feature type="transmembrane region" description="Helical" evidence="7">
    <location>
        <begin position="365"/>
        <end position="384"/>
    </location>
</feature>
<proteinExistence type="inferred from homology"/>
<evidence type="ECO:0000313" key="10">
    <source>
        <dbReference type="Proteomes" id="UP001497600"/>
    </source>
</evidence>
<comment type="subcellular location">
    <subcellularLocation>
        <location evidence="1">Membrane</location>
        <topology evidence="1">Multi-pass membrane protein</topology>
    </subcellularLocation>
</comment>
<organism evidence="9 10">
    <name type="scientific">[Candida] anglica</name>
    <dbReference type="NCBI Taxonomy" id="148631"/>
    <lineage>
        <taxon>Eukaryota</taxon>
        <taxon>Fungi</taxon>
        <taxon>Dikarya</taxon>
        <taxon>Ascomycota</taxon>
        <taxon>Saccharomycotina</taxon>
        <taxon>Pichiomycetes</taxon>
        <taxon>Debaryomycetaceae</taxon>
        <taxon>Kurtzmaniella</taxon>
    </lineage>
</organism>
<reference evidence="9 10" key="1">
    <citation type="submission" date="2024-01" db="EMBL/GenBank/DDBJ databases">
        <authorList>
            <consortium name="Genoscope - CEA"/>
            <person name="William W."/>
        </authorList>
    </citation>
    <scope>NUCLEOTIDE SEQUENCE [LARGE SCALE GENOMIC DNA]</scope>
    <source>
        <strain evidence="9 10">29B2s-10</strain>
    </source>
</reference>
<feature type="transmembrane region" description="Helical" evidence="7">
    <location>
        <begin position="458"/>
        <end position="480"/>
    </location>
</feature>
<feature type="transmembrane region" description="Helical" evidence="7">
    <location>
        <begin position="309"/>
        <end position="334"/>
    </location>
</feature>
<evidence type="ECO:0000313" key="9">
    <source>
        <dbReference type="EMBL" id="CAK7920749.1"/>
    </source>
</evidence>
<protein>
    <submittedName>
        <fullName evidence="9">MFS antiporter Qdrp1</fullName>
    </submittedName>
</protein>
<feature type="transmembrane region" description="Helical" evidence="7">
    <location>
        <begin position="160"/>
        <end position="185"/>
    </location>
</feature>